<name>A0A9P8Q7Q0_WICPI</name>
<reference evidence="1" key="2">
    <citation type="submission" date="2021-01" db="EMBL/GenBank/DDBJ databases">
        <authorList>
            <person name="Schikora-Tamarit M.A."/>
        </authorList>
    </citation>
    <scope>NUCLEOTIDE SEQUENCE</scope>
    <source>
        <strain evidence="1">CBS2887</strain>
    </source>
</reference>
<sequence>MNLAKWEVLVNSPSSLKCSNLVTRGSTMTSSGDLPEAVASFLDNTGKTSWRSLWEACKFIGSILLKYSSFNWKEPSSCKPFGGLKIATSSKTSSKNFSSTNLLSKEASIASKALLPS</sequence>
<comment type="caution">
    <text evidence="1">The sequence shown here is derived from an EMBL/GenBank/DDBJ whole genome shotgun (WGS) entry which is preliminary data.</text>
</comment>
<evidence type="ECO:0000313" key="2">
    <source>
        <dbReference type="Proteomes" id="UP000774326"/>
    </source>
</evidence>
<dbReference type="AlphaFoldDB" id="A0A9P8Q7Q0"/>
<gene>
    <name evidence="1" type="ORF">WICPIJ_004414</name>
</gene>
<reference evidence="1" key="1">
    <citation type="journal article" date="2021" name="Open Biol.">
        <title>Shared evolutionary footprints suggest mitochondrial oxidative damage underlies multiple complex I losses in fungi.</title>
        <authorList>
            <person name="Schikora-Tamarit M.A."/>
            <person name="Marcet-Houben M."/>
            <person name="Nosek J."/>
            <person name="Gabaldon T."/>
        </authorList>
    </citation>
    <scope>NUCLEOTIDE SEQUENCE</scope>
    <source>
        <strain evidence="1">CBS2887</strain>
    </source>
</reference>
<evidence type="ECO:0000313" key="1">
    <source>
        <dbReference type="EMBL" id="KAH3684615.1"/>
    </source>
</evidence>
<organism evidence="1 2">
    <name type="scientific">Wickerhamomyces pijperi</name>
    <name type="common">Yeast</name>
    <name type="synonym">Pichia pijperi</name>
    <dbReference type="NCBI Taxonomy" id="599730"/>
    <lineage>
        <taxon>Eukaryota</taxon>
        <taxon>Fungi</taxon>
        <taxon>Dikarya</taxon>
        <taxon>Ascomycota</taxon>
        <taxon>Saccharomycotina</taxon>
        <taxon>Saccharomycetes</taxon>
        <taxon>Phaffomycetales</taxon>
        <taxon>Wickerhamomycetaceae</taxon>
        <taxon>Wickerhamomyces</taxon>
    </lineage>
</organism>
<protein>
    <submittedName>
        <fullName evidence="1">Uncharacterized protein</fullName>
    </submittedName>
</protein>
<dbReference type="EMBL" id="JAEUBG010002402">
    <property type="protein sequence ID" value="KAH3684615.1"/>
    <property type="molecule type" value="Genomic_DNA"/>
</dbReference>
<keyword evidence="2" id="KW-1185">Reference proteome</keyword>
<accession>A0A9P8Q7Q0</accession>
<dbReference type="Proteomes" id="UP000774326">
    <property type="component" value="Unassembled WGS sequence"/>
</dbReference>
<proteinExistence type="predicted"/>